<gene>
    <name evidence="2" type="ORF">CURHAP_LOCUS31359</name>
</gene>
<feature type="compositionally biased region" description="Polar residues" evidence="1">
    <location>
        <begin position="128"/>
        <end position="140"/>
    </location>
</feature>
<evidence type="ECO:0000313" key="2">
    <source>
        <dbReference type="EMBL" id="CAB4279191.1"/>
    </source>
</evidence>
<evidence type="ECO:0000256" key="1">
    <source>
        <dbReference type="SAM" id="MobiDB-lite"/>
    </source>
</evidence>
<feature type="region of interest" description="Disordered" evidence="1">
    <location>
        <begin position="114"/>
        <end position="158"/>
    </location>
</feature>
<protein>
    <submittedName>
        <fullName evidence="2">Uncharacterized protein</fullName>
    </submittedName>
</protein>
<sequence length="236" mass="25808">MAAVYVDEEEVWKCPKHPSKRRKSGICPVCLRERLVILCPECANVRPCGCCATATTSSSSSSSSSSRFTGGDGVRVSKLLESEPSFRRSRSVAIPFLRSRSRFVGGGGGVGHVDFDRSEPHSGGGRTKTPSFWSSMFRSSQRSKRSEANGEHETTPEKKVVGEIEEVEDADAAMRRNMMRKSRSVAVPMMSSNSGAAAGERPPSKGRGWYFPSPIKAFRHSKISKIVSERSPVYRG</sequence>
<dbReference type="Proteomes" id="UP000507222">
    <property type="component" value="Unassembled WGS sequence"/>
</dbReference>
<feature type="region of interest" description="Disordered" evidence="1">
    <location>
        <begin position="187"/>
        <end position="208"/>
    </location>
</feature>
<dbReference type="AlphaFoldDB" id="A0A6J5USV4"/>
<reference evidence="2 3" key="1">
    <citation type="submission" date="2020-05" db="EMBL/GenBank/DDBJ databases">
        <authorList>
            <person name="Campoy J."/>
            <person name="Schneeberger K."/>
            <person name="Spophaly S."/>
        </authorList>
    </citation>
    <scope>NUCLEOTIDE SEQUENCE [LARGE SCALE GENOMIC DNA]</scope>
    <source>
        <strain evidence="2">PruArmRojPasFocal</strain>
    </source>
</reference>
<feature type="compositionally biased region" description="Basic and acidic residues" evidence="1">
    <location>
        <begin position="144"/>
        <end position="158"/>
    </location>
</feature>
<evidence type="ECO:0000313" key="3">
    <source>
        <dbReference type="Proteomes" id="UP000507222"/>
    </source>
</evidence>
<accession>A0A6J5USV4</accession>
<dbReference type="EMBL" id="CAEKDK010000005">
    <property type="protein sequence ID" value="CAB4279191.1"/>
    <property type="molecule type" value="Genomic_DNA"/>
</dbReference>
<dbReference type="PANTHER" id="PTHR34197">
    <property type="entry name" value="OS04G0591300 PROTEIN"/>
    <property type="match status" value="1"/>
</dbReference>
<organism evidence="2 3">
    <name type="scientific">Prunus armeniaca</name>
    <name type="common">Apricot</name>
    <name type="synonym">Armeniaca vulgaris</name>
    <dbReference type="NCBI Taxonomy" id="36596"/>
    <lineage>
        <taxon>Eukaryota</taxon>
        <taxon>Viridiplantae</taxon>
        <taxon>Streptophyta</taxon>
        <taxon>Embryophyta</taxon>
        <taxon>Tracheophyta</taxon>
        <taxon>Spermatophyta</taxon>
        <taxon>Magnoliopsida</taxon>
        <taxon>eudicotyledons</taxon>
        <taxon>Gunneridae</taxon>
        <taxon>Pentapetalae</taxon>
        <taxon>rosids</taxon>
        <taxon>fabids</taxon>
        <taxon>Rosales</taxon>
        <taxon>Rosaceae</taxon>
        <taxon>Amygdaloideae</taxon>
        <taxon>Amygdaleae</taxon>
        <taxon>Prunus</taxon>
    </lineage>
</organism>
<proteinExistence type="predicted"/>
<dbReference type="PANTHER" id="PTHR34197:SF2">
    <property type="entry name" value="OS04G0591300 PROTEIN"/>
    <property type="match status" value="1"/>
</dbReference>
<name>A0A6J5USV4_PRUAR</name>